<feature type="compositionally biased region" description="Basic and acidic residues" evidence="1">
    <location>
        <begin position="160"/>
        <end position="170"/>
    </location>
</feature>
<organism evidence="2 3">
    <name type="scientific">Pocillopora meandrina</name>
    <dbReference type="NCBI Taxonomy" id="46732"/>
    <lineage>
        <taxon>Eukaryota</taxon>
        <taxon>Metazoa</taxon>
        <taxon>Cnidaria</taxon>
        <taxon>Anthozoa</taxon>
        <taxon>Hexacorallia</taxon>
        <taxon>Scleractinia</taxon>
        <taxon>Astrocoeniina</taxon>
        <taxon>Pocilloporidae</taxon>
        <taxon>Pocillopora</taxon>
    </lineage>
</organism>
<proteinExistence type="predicted"/>
<dbReference type="Proteomes" id="UP001159428">
    <property type="component" value="Unassembled WGS sequence"/>
</dbReference>
<reference evidence="2 3" key="1">
    <citation type="submission" date="2022-05" db="EMBL/GenBank/DDBJ databases">
        <authorList>
            <consortium name="Genoscope - CEA"/>
            <person name="William W."/>
        </authorList>
    </citation>
    <scope>NUCLEOTIDE SEQUENCE [LARGE SCALE GENOMIC DNA]</scope>
</reference>
<dbReference type="AlphaFoldDB" id="A0AAU9XXP9"/>
<comment type="caution">
    <text evidence="2">The sequence shown here is derived from an EMBL/GenBank/DDBJ whole genome shotgun (WGS) entry which is preliminary data.</text>
</comment>
<feature type="region of interest" description="Disordered" evidence="1">
    <location>
        <begin position="160"/>
        <end position="180"/>
    </location>
</feature>
<evidence type="ECO:0000313" key="3">
    <source>
        <dbReference type="Proteomes" id="UP001159428"/>
    </source>
</evidence>
<dbReference type="EMBL" id="CALNXJ010000075">
    <property type="protein sequence ID" value="CAH3160467.1"/>
    <property type="molecule type" value="Genomic_DNA"/>
</dbReference>
<gene>
    <name evidence="2" type="ORF">PMEA_00032428</name>
</gene>
<keyword evidence="3" id="KW-1185">Reference proteome</keyword>
<protein>
    <submittedName>
        <fullName evidence="2">Uncharacterized protein</fullName>
    </submittedName>
</protein>
<evidence type="ECO:0000256" key="1">
    <source>
        <dbReference type="SAM" id="MobiDB-lite"/>
    </source>
</evidence>
<accession>A0AAU9XXP9</accession>
<name>A0AAU9XXP9_9CNID</name>
<evidence type="ECO:0000313" key="2">
    <source>
        <dbReference type="EMBL" id="CAH3160467.1"/>
    </source>
</evidence>
<sequence>MALVSVSEKCFNTIESVLKAVKTGDIRSSEVMLKSLGKDGLLVQQQASVYCDRLKEAEDEHKRQVEAITRQINELYQEQKQHEKRKKELEAKKSSLTNMKNHYIQSKREAKVKYQEAEREKREAEKKDEEFRTYWWVPIYGQYLAVREIIEENNGKARAASREMARHERDAEEAEREIERTNSGIRQAEEDMRRISKEVEQLERQRKERHNELGDVKSMVVFILRAVTFWKEVVELTRAARVKTENIQKIVELVQKKDSVRILTSRGTRIKMTSFKECWMELVQTINSDVEQADFLKEGTKYALCVQT</sequence>